<gene>
    <name evidence="2" type="ORF">HAX54_025765</name>
</gene>
<dbReference type="Proteomes" id="UP000823775">
    <property type="component" value="Unassembled WGS sequence"/>
</dbReference>
<protein>
    <recommendedName>
        <fullName evidence="1">RNase H type-1 domain-containing protein</fullName>
    </recommendedName>
</protein>
<reference evidence="2 3" key="1">
    <citation type="journal article" date="2021" name="BMC Genomics">
        <title>Datura genome reveals duplications of psychoactive alkaloid biosynthetic genes and high mutation rate following tissue culture.</title>
        <authorList>
            <person name="Rajewski A."/>
            <person name="Carter-House D."/>
            <person name="Stajich J."/>
            <person name="Litt A."/>
        </authorList>
    </citation>
    <scope>NUCLEOTIDE SEQUENCE [LARGE SCALE GENOMIC DNA]</scope>
    <source>
        <strain evidence="2">AR-01</strain>
    </source>
</reference>
<keyword evidence="3" id="KW-1185">Reference proteome</keyword>
<dbReference type="InterPro" id="IPR036397">
    <property type="entry name" value="RNaseH_sf"/>
</dbReference>
<evidence type="ECO:0000313" key="3">
    <source>
        <dbReference type="Proteomes" id="UP000823775"/>
    </source>
</evidence>
<name>A0ABS8Y4Y3_DATST</name>
<dbReference type="InterPro" id="IPR012337">
    <property type="entry name" value="RNaseH-like_sf"/>
</dbReference>
<dbReference type="CDD" id="cd06222">
    <property type="entry name" value="RNase_H_like"/>
    <property type="match status" value="1"/>
</dbReference>
<comment type="caution">
    <text evidence="2">The sequence shown here is derived from an EMBL/GenBank/DDBJ whole genome shotgun (WGS) entry which is preliminary data.</text>
</comment>
<dbReference type="EMBL" id="JACEIK010031278">
    <property type="protein sequence ID" value="MCE5166753.1"/>
    <property type="molecule type" value="Genomic_DNA"/>
</dbReference>
<dbReference type="SUPFAM" id="SSF53098">
    <property type="entry name" value="Ribonuclease H-like"/>
    <property type="match status" value="1"/>
</dbReference>
<dbReference type="PANTHER" id="PTHR47723">
    <property type="entry name" value="OS05G0353850 PROTEIN"/>
    <property type="match status" value="1"/>
</dbReference>
<organism evidence="2 3">
    <name type="scientific">Datura stramonium</name>
    <name type="common">Jimsonweed</name>
    <name type="synonym">Common thornapple</name>
    <dbReference type="NCBI Taxonomy" id="4076"/>
    <lineage>
        <taxon>Eukaryota</taxon>
        <taxon>Viridiplantae</taxon>
        <taxon>Streptophyta</taxon>
        <taxon>Embryophyta</taxon>
        <taxon>Tracheophyta</taxon>
        <taxon>Spermatophyta</taxon>
        <taxon>Magnoliopsida</taxon>
        <taxon>eudicotyledons</taxon>
        <taxon>Gunneridae</taxon>
        <taxon>Pentapetalae</taxon>
        <taxon>asterids</taxon>
        <taxon>lamiids</taxon>
        <taxon>Solanales</taxon>
        <taxon>Solanaceae</taxon>
        <taxon>Solanoideae</taxon>
        <taxon>Datureae</taxon>
        <taxon>Datura</taxon>
    </lineage>
</organism>
<dbReference type="InterPro" id="IPR053151">
    <property type="entry name" value="RNase_H-like"/>
</dbReference>
<dbReference type="Gene3D" id="3.30.420.10">
    <property type="entry name" value="Ribonuclease H-like superfamily/Ribonuclease H"/>
    <property type="match status" value="1"/>
</dbReference>
<proteinExistence type="predicted"/>
<sequence length="175" mass="19893">MENHTWWSIKMEAHMTFPNQNMGNSWHKMCLTLESLKPVSNWKIVCWENLPVHFVKINTDGSYTQIKARIGGIVRDHTGRMIMAFSSPIACSSNNLAEALAAKFGNGHTDNLKLAHVIDDILCIEEQLTLDITHCYWEANQVADALAEDATMLNETCLYKSWKDMPLLLLLLPTF</sequence>
<feature type="domain" description="RNase H type-1" evidence="1">
    <location>
        <begin position="58"/>
        <end position="118"/>
    </location>
</feature>
<dbReference type="InterPro" id="IPR044730">
    <property type="entry name" value="RNase_H-like_dom_plant"/>
</dbReference>
<dbReference type="PANTHER" id="PTHR47723:SF7">
    <property type="entry name" value="RNASE H FAMILY PROTEIN"/>
    <property type="match status" value="1"/>
</dbReference>
<feature type="non-terminal residue" evidence="2">
    <location>
        <position position="175"/>
    </location>
</feature>
<accession>A0ABS8Y4Y3</accession>
<evidence type="ECO:0000313" key="2">
    <source>
        <dbReference type="EMBL" id="MCE5166753.1"/>
    </source>
</evidence>
<evidence type="ECO:0000259" key="1">
    <source>
        <dbReference type="Pfam" id="PF13456"/>
    </source>
</evidence>
<dbReference type="Pfam" id="PF13456">
    <property type="entry name" value="RVT_3"/>
    <property type="match status" value="1"/>
</dbReference>
<dbReference type="InterPro" id="IPR002156">
    <property type="entry name" value="RNaseH_domain"/>
</dbReference>